<keyword evidence="3" id="KW-1185">Reference proteome</keyword>
<dbReference type="Proteomes" id="UP001569153">
    <property type="component" value="Unassembled WGS sequence"/>
</dbReference>
<sequence length="122" mass="13554">MSISGIQSGYQMIQQSSAMAEDAARDINQINKTPSHVESEFQPKTETPPKQDVELQQDPIITQDDSLSFNKIEFMKEPEPSAPISYVDSTQQLTQAAGYNRIGANIVERSNEMIGSLLDIHI</sequence>
<reference evidence="2 3" key="1">
    <citation type="submission" date="2024-06" db="EMBL/GenBank/DDBJ databases">
        <authorList>
            <person name="Steensen K."/>
            <person name="Seneca J."/>
            <person name="Bartlau N."/>
            <person name="Yu A.X."/>
            <person name="Polz M.F."/>
        </authorList>
    </citation>
    <scope>NUCLEOTIDE SEQUENCE [LARGE SCALE GENOMIC DNA]</scope>
    <source>
        <strain evidence="2 3">FF146</strain>
    </source>
</reference>
<evidence type="ECO:0000313" key="2">
    <source>
        <dbReference type="EMBL" id="MEZ8194341.1"/>
    </source>
</evidence>
<gene>
    <name evidence="2" type="ORF">ACED38_05485</name>
</gene>
<protein>
    <submittedName>
        <fullName evidence="2">Uncharacterized protein</fullName>
    </submittedName>
</protein>
<comment type="caution">
    <text evidence="2">The sequence shown here is derived from an EMBL/GenBank/DDBJ whole genome shotgun (WGS) entry which is preliminary data.</text>
</comment>
<feature type="compositionally biased region" description="Basic and acidic residues" evidence="1">
    <location>
        <begin position="35"/>
        <end position="53"/>
    </location>
</feature>
<organism evidence="2 3">
    <name type="scientific">Vibrio cortegadensis</name>
    <dbReference type="NCBI Taxonomy" id="1328770"/>
    <lineage>
        <taxon>Bacteria</taxon>
        <taxon>Pseudomonadati</taxon>
        <taxon>Pseudomonadota</taxon>
        <taxon>Gammaproteobacteria</taxon>
        <taxon>Vibrionales</taxon>
        <taxon>Vibrionaceae</taxon>
        <taxon>Vibrio</taxon>
    </lineage>
</organism>
<accession>A0ABV4M495</accession>
<feature type="region of interest" description="Disordered" evidence="1">
    <location>
        <begin position="13"/>
        <end position="62"/>
    </location>
</feature>
<dbReference type="RefSeq" id="WP_371729894.1">
    <property type="nucleotide sequence ID" value="NZ_JBGOOT010000003.1"/>
</dbReference>
<name>A0ABV4M495_9VIBR</name>
<proteinExistence type="predicted"/>
<evidence type="ECO:0000313" key="3">
    <source>
        <dbReference type="Proteomes" id="UP001569153"/>
    </source>
</evidence>
<dbReference type="EMBL" id="JBGOOT010000003">
    <property type="protein sequence ID" value="MEZ8194341.1"/>
    <property type="molecule type" value="Genomic_DNA"/>
</dbReference>
<evidence type="ECO:0000256" key="1">
    <source>
        <dbReference type="SAM" id="MobiDB-lite"/>
    </source>
</evidence>